<dbReference type="EC" id="2.1.1.386" evidence="11"/>
<proteinExistence type="inferred from homology"/>
<keyword evidence="7" id="KW-0479">Metal-binding</keyword>
<comment type="catalytic activity">
    <reaction evidence="12">
        <text>small RNA 3'-end nucleotide + S-adenosyl-L-methionine = small RNA 3'-end 2'-O-methylnucleotide + S-adenosyl-L-homocysteine + H(+)</text>
        <dbReference type="Rhea" id="RHEA:37887"/>
        <dbReference type="Rhea" id="RHEA-COMP:10415"/>
        <dbReference type="Rhea" id="RHEA-COMP:10416"/>
        <dbReference type="ChEBI" id="CHEBI:15378"/>
        <dbReference type="ChEBI" id="CHEBI:57856"/>
        <dbReference type="ChEBI" id="CHEBI:59789"/>
        <dbReference type="ChEBI" id="CHEBI:74896"/>
        <dbReference type="ChEBI" id="CHEBI:74898"/>
        <dbReference type="EC" id="2.1.1.386"/>
    </reaction>
</comment>
<dbReference type="InterPro" id="IPR026610">
    <property type="entry name" value="Hen1"/>
</dbReference>
<feature type="region of interest" description="Disordered" evidence="13">
    <location>
        <begin position="406"/>
        <end position="444"/>
    </location>
</feature>
<keyword evidence="10" id="KW-0943">RNA-mediated gene silencing</keyword>
<evidence type="ECO:0000256" key="6">
    <source>
        <dbReference type="ARBA" id="ARBA00022691"/>
    </source>
</evidence>
<evidence type="ECO:0000313" key="14">
    <source>
        <dbReference type="EMBL" id="KAK9816891.1"/>
    </source>
</evidence>
<accession>A0AAW1Q4W8</accession>
<keyword evidence="15" id="KW-1185">Reference proteome</keyword>
<evidence type="ECO:0000256" key="5">
    <source>
        <dbReference type="ARBA" id="ARBA00022679"/>
    </source>
</evidence>
<evidence type="ECO:0000256" key="3">
    <source>
        <dbReference type="ARBA" id="ARBA00021330"/>
    </source>
</evidence>
<comment type="caution">
    <text evidence="14">The sequence shown here is derived from an EMBL/GenBank/DDBJ whole genome shotgun (WGS) entry which is preliminary data.</text>
</comment>
<dbReference type="AlphaFoldDB" id="A0AAW1Q4W8"/>
<dbReference type="GO" id="GO:0030422">
    <property type="term" value="P:siRNA processing"/>
    <property type="evidence" value="ECO:0007669"/>
    <property type="project" value="TreeGrafter"/>
</dbReference>
<dbReference type="GO" id="GO:0003723">
    <property type="term" value="F:RNA binding"/>
    <property type="evidence" value="ECO:0007669"/>
    <property type="project" value="UniProtKB-KW"/>
</dbReference>
<evidence type="ECO:0000256" key="11">
    <source>
        <dbReference type="ARBA" id="ARBA00035025"/>
    </source>
</evidence>
<evidence type="ECO:0000256" key="9">
    <source>
        <dbReference type="ARBA" id="ARBA00022884"/>
    </source>
</evidence>
<evidence type="ECO:0000256" key="8">
    <source>
        <dbReference type="ARBA" id="ARBA00022842"/>
    </source>
</evidence>
<dbReference type="GO" id="GO:0046872">
    <property type="term" value="F:metal ion binding"/>
    <property type="evidence" value="ECO:0007669"/>
    <property type="project" value="UniProtKB-KW"/>
</dbReference>
<keyword evidence="8" id="KW-0460">Magnesium</keyword>
<dbReference type="GO" id="GO:0005737">
    <property type="term" value="C:cytoplasm"/>
    <property type="evidence" value="ECO:0007669"/>
    <property type="project" value="TreeGrafter"/>
</dbReference>
<sequence>MMSPHKRDLKLELPLFESSKPYAESLWESTKIWLSDKGLRGDCELEGQVQMGQRHNDGWLPLQHLVHARFMGHWFRDFAPDVPRALPLRFAFMRNQLLQDAPPEGQDEALELNAVRTCIRRKELYQGRAKEDAAEAAAGSCAAAQGLWTSVQVGEGHTYSAVVVPANISQEVSEVDFEGGGAYWPTLAALLGVQPDELFFCGKVGKETHCAARPGQEGPPNPDDQLRELLIGILWPLKSARPGGAGQGQEGNGEVPAEEEAPVQPADQGNISSQQRWARLPREKVRSAAMYGSVAALQEPGPLNLRASFLAGEAVSGDVLLAYCRMRPSEWRTPVVGWGYFTIAQYWKLMAGMFPDVEYPALRGVPRAARLPHVYRTPKGWYGKPPAYLLDKFCTAGVVTSKAAYTPSTSMRPSPAAVGQPQQNGCDGTSHHAEGHTAPPANPADFYQQAVRGQAAEHPGPDAEPRAPEITVIDEGDTAIDRPKDGCVVKVSYTMTSSEVPAPAQEAPDPLAGGHLLEKADVLPFEWGAGGVIPEIEALVRALGVGGRARCRARLSMDGPDILGCGWWVNATIELEYIQYRFPALYTSTQAMFTPPLSQQRHKYVEKLAQRFGSRQIVDLGCGDGKLVEMLVGDAAALPLLDYVAGVDVSQEELLRAAKRQQDGAPGGAAGPASVGASGGRKPRVEMILGNVAAEASMQPEAWGELRGCDLATLVEVVEHLDPIPLSLLGGCLLGTLRPRVLLVTTPNREYNPVLHLLGRALLPIRLRNSDHRFEWTRAEFQAWAAGLAQQYGYSVEFGEIGRAMDEDEAFAAKDSPVAGGNVGLASQTAIFVRGEAELPPLEASMAGGVMTRLFDSSVDDLAAVGAMVAGRKDRLKRAAEDRLLASDAKRHHA</sequence>
<dbReference type="PANTHER" id="PTHR21404">
    <property type="entry name" value="HEN1"/>
    <property type="match status" value="1"/>
</dbReference>
<dbReference type="GO" id="GO:0005634">
    <property type="term" value="C:nucleus"/>
    <property type="evidence" value="ECO:0007669"/>
    <property type="project" value="TreeGrafter"/>
</dbReference>
<name>A0AAW1Q4W8_9CHLO</name>
<dbReference type="EMBL" id="JALJOR010000005">
    <property type="protein sequence ID" value="KAK9816891.1"/>
    <property type="molecule type" value="Genomic_DNA"/>
</dbReference>
<comment type="similarity">
    <text evidence="2">Belongs to the methyltransferase superfamily. HEN1 family.</text>
</comment>
<dbReference type="Gene3D" id="3.40.50.150">
    <property type="entry name" value="Vaccinia Virus protein VP39"/>
    <property type="match status" value="1"/>
</dbReference>
<gene>
    <name evidence="14" type="ORF">WJX72_006825</name>
</gene>
<feature type="compositionally biased region" description="Polar residues" evidence="13">
    <location>
        <begin position="267"/>
        <end position="276"/>
    </location>
</feature>
<evidence type="ECO:0000313" key="15">
    <source>
        <dbReference type="Proteomes" id="UP001489004"/>
    </source>
</evidence>
<keyword evidence="6" id="KW-0949">S-adenosyl-L-methionine</keyword>
<feature type="region of interest" description="Disordered" evidence="13">
    <location>
        <begin position="241"/>
        <end position="277"/>
    </location>
</feature>
<keyword evidence="4" id="KW-0489">Methyltransferase</keyword>
<evidence type="ECO:0000256" key="7">
    <source>
        <dbReference type="ARBA" id="ARBA00022723"/>
    </source>
</evidence>
<protein>
    <recommendedName>
        <fullName evidence="3">Small RNA 2'-O-methyltransferase</fullName>
        <ecNumber evidence="11">2.1.1.386</ecNumber>
    </recommendedName>
</protein>
<evidence type="ECO:0000256" key="1">
    <source>
        <dbReference type="ARBA" id="ARBA00001946"/>
    </source>
</evidence>
<dbReference type="Proteomes" id="UP001489004">
    <property type="component" value="Unassembled WGS sequence"/>
</dbReference>
<feature type="region of interest" description="Disordered" evidence="13">
    <location>
        <begin position="660"/>
        <end position="681"/>
    </location>
</feature>
<dbReference type="SUPFAM" id="SSF53335">
    <property type="entry name" value="S-adenosyl-L-methionine-dependent methyltransferases"/>
    <property type="match status" value="1"/>
</dbReference>
<comment type="cofactor">
    <cofactor evidence="1">
        <name>Mg(2+)</name>
        <dbReference type="ChEBI" id="CHEBI:18420"/>
    </cofactor>
</comment>
<dbReference type="InterPro" id="IPR029063">
    <property type="entry name" value="SAM-dependent_MTases_sf"/>
</dbReference>
<dbReference type="GO" id="GO:0090486">
    <property type="term" value="F:small RNA 2'-O-methyltransferase activity"/>
    <property type="evidence" value="ECO:0007669"/>
    <property type="project" value="UniProtKB-EC"/>
</dbReference>
<evidence type="ECO:0000256" key="4">
    <source>
        <dbReference type="ARBA" id="ARBA00022603"/>
    </source>
</evidence>
<reference evidence="14 15" key="1">
    <citation type="journal article" date="2024" name="Nat. Commun.">
        <title>Phylogenomics reveals the evolutionary origins of lichenization in chlorophyte algae.</title>
        <authorList>
            <person name="Puginier C."/>
            <person name="Libourel C."/>
            <person name="Otte J."/>
            <person name="Skaloud P."/>
            <person name="Haon M."/>
            <person name="Grisel S."/>
            <person name="Petersen M."/>
            <person name="Berrin J.G."/>
            <person name="Delaux P.M."/>
            <person name="Dal Grande F."/>
            <person name="Keller J."/>
        </authorList>
    </citation>
    <scope>NUCLEOTIDE SEQUENCE [LARGE SCALE GENOMIC DNA]</scope>
    <source>
        <strain evidence="14 15">SAG 2043</strain>
    </source>
</reference>
<keyword evidence="5" id="KW-0808">Transferase</keyword>
<evidence type="ECO:0000256" key="12">
    <source>
        <dbReference type="ARBA" id="ARBA00048418"/>
    </source>
</evidence>
<evidence type="ECO:0000256" key="13">
    <source>
        <dbReference type="SAM" id="MobiDB-lite"/>
    </source>
</evidence>
<evidence type="ECO:0000256" key="10">
    <source>
        <dbReference type="ARBA" id="ARBA00023158"/>
    </source>
</evidence>
<dbReference type="GO" id="GO:0001510">
    <property type="term" value="P:RNA methylation"/>
    <property type="evidence" value="ECO:0007669"/>
    <property type="project" value="InterPro"/>
</dbReference>
<dbReference type="PANTHER" id="PTHR21404:SF3">
    <property type="entry name" value="SMALL RNA 2'-O-METHYLTRANSFERASE"/>
    <property type="match status" value="1"/>
</dbReference>
<organism evidence="14 15">
    <name type="scientific">[Myrmecia] bisecta</name>
    <dbReference type="NCBI Taxonomy" id="41462"/>
    <lineage>
        <taxon>Eukaryota</taxon>
        <taxon>Viridiplantae</taxon>
        <taxon>Chlorophyta</taxon>
        <taxon>core chlorophytes</taxon>
        <taxon>Trebouxiophyceae</taxon>
        <taxon>Trebouxiales</taxon>
        <taxon>Trebouxiaceae</taxon>
        <taxon>Myrmecia</taxon>
    </lineage>
</organism>
<keyword evidence="9" id="KW-0694">RNA-binding</keyword>
<evidence type="ECO:0000256" key="2">
    <source>
        <dbReference type="ARBA" id="ARBA00009026"/>
    </source>
</evidence>